<organism evidence="1 2">
    <name type="scientific">Lithospermum erythrorhizon</name>
    <name type="common">Purple gromwell</name>
    <name type="synonym">Lithospermum officinale var. erythrorhizon</name>
    <dbReference type="NCBI Taxonomy" id="34254"/>
    <lineage>
        <taxon>Eukaryota</taxon>
        <taxon>Viridiplantae</taxon>
        <taxon>Streptophyta</taxon>
        <taxon>Embryophyta</taxon>
        <taxon>Tracheophyta</taxon>
        <taxon>Spermatophyta</taxon>
        <taxon>Magnoliopsida</taxon>
        <taxon>eudicotyledons</taxon>
        <taxon>Gunneridae</taxon>
        <taxon>Pentapetalae</taxon>
        <taxon>asterids</taxon>
        <taxon>lamiids</taxon>
        <taxon>Boraginales</taxon>
        <taxon>Boraginaceae</taxon>
        <taxon>Boraginoideae</taxon>
        <taxon>Lithospermeae</taxon>
        <taxon>Lithospermum</taxon>
    </lineage>
</organism>
<dbReference type="Gene3D" id="3.30.420.10">
    <property type="entry name" value="Ribonuclease H-like superfamily/Ribonuclease H"/>
    <property type="match status" value="1"/>
</dbReference>
<dbReference type="Proteomes" id="UP001454036">
    <property type="component" value="Unassembled WGS sequence"/>
</dbReference>
<dbReference type="EMBL" id="BAABME010012592">
    <property type="protein sequence ID" value="GAA0185303.1"/>
    <property type="molecule type" value="Genomic_DNA"/>
</dbReference>
<evidence type="ECO:0000313" key="2">
    <source>
        <dbReference type="Proteomes" id="UP001454036"/>
    </source>
</evidence>
<dbReference type="AlphaFoldDB" id="A0AAV3RW24"/>
<keyword evidence="2" id="KW-1185">Reference proteome</keyword>
<gene>
    <name evidence="1" type="ORF">LIER_32591</name>
</gene>
<name>A0AAV3RW24_LITER</name>
<reference evidence="1 2" key="1">
    <citation type="submission" date="2024-01" db="EMBL/GenBank/DDBJ databases">
        <title>The complete chloroplast genome sequence of Lithospermum erythrorhizon: insights into the phylogenetic relationship among Boraginaceae species and the maternal lineages of purple gromwells.</title>
        <authorList>
            <person name="Okada T."/>
            <person name="Watanabe K."/>
        </authorList>
    </citation>
    <scope>NUCLEOTIDE SEQUENCE [LARGE SCALE GENOMIC DNA]</scope>
</reference>
<dbReference type="PANTHER" id="PTHR48475">
    <property type="entry name" value="RIBONUCLEASE H"/>
    <property type="match status" value="1"/>
</dbReference>
<comment type="caution">
    <text evidence="1">The sequence shown here is derived from an EMBL/GenBank/DDBJ whole genome shotgun (WGS) entry which is preliminary data.</text>
</comment>
<dbReference type="PANTHER" id="PTHR48475:SF2">
    <property type="entry name" value="RIBONUCLEASE H"/>
    <property type="match status" value="1"/>
</dbReference>
<proteinExistence type="predicted"/>
<evidence type="ECO:0000313" key="1">
    <source>
        <dbReference type="EMBL" id="GAA0185303.1"/>
    </source>
</evidence>
<dbReference type="GO" id="GO:0003676">
    <property type="term" value="F:nucleic acid binding"/>
    <property type="evidence" value="ECO:0007669"/>
    <property type="project" value="InterPro"/>
</dbReference>
<dbReference type="InterPro" id="IPR043502">
    <property type="entry name" value="DNA/RNA_pol_sf"/>
</dbReference>
<evidence type="ECO:0008006" key="3">
    <source>
        <dbReference type="Google" id="ProtNLM"/>
    </source>
</evidence>
<dbReference type="SUPFAM" id="SSF56672">
    <property type="entry name" value="DNA/RNA polymerases"/>
    <property type="match status" value="1"/>
</dbReference>
<sequence length="151" mass="17155">MKRPNSYKVVQKLRGCLTALNHFISKSGERNSPFFKNLRPRAPPVIQELEVEELNLSKLDWILFVNGAHNIVDGAHNDQGVGAKLLILGPQEETMEYALRSSFPSTNNEADYEAMIQGLKLVKSLGDRRVLGYCRFKVGDRPNTRKLWSKK</sequence>
<accession>A0AAV3RW24</accession>
<protein>
    <recommendedName>
        <fullName evidence="3">RNase H type-1 domain-containing protein</fullName>
    </recommendedName>
</protein>
<dbReference type="InterPro" id="IPR036397">
    <property type="entry name" value="RNaseH_sf"/>
</dbReference>